<organism evidence="1 2">
    <name type="scientific">Stentor coeruleus</name>
    <dbReference type="NCBI Taxonomy" id="5963"/>
    <lineage>
        <taxon>Eukaryota</taxon>
        <taxon>Sar</taxon>
        <taxon>Alveolata</taxon>
        <taxon>Ciliophora</taxon>
        <taxon>Postciliodesmatophora</taxon>
        <taxon>Heterotrichea</taxon>
        <taxon>Heterotrichida</taxon>
        <taxon>Stentoridae</taxon>
        <taxon>Stentor</taxon>
    </lineage>
</organism>
<dbReference type="InterPro" id="IPR016024">
    <property type="entry name" value="ARM-type_fold"/>
</dbReference>
<dbReference type="AlphaFoldDB" id="A0A1R2BGC0"/>
<accession>A0A1R2BGC0</accession>
<comment type="caution">
    <text evidence="1">The sequence shown here is derived from an EMBL/GenBank/DDBJ whole genome shotgun (WGS) entry which is preliminary data.</text>
</comment>
<sequence>MGCCETRTKFMTPADLENFAGLNISEQNTKLVVKPSFLLLIKYKKWADIVKLIGNTDVLYDEDIIIPMDPQPSTIGCLAITILVEASKDPSNKIHFFIKNSISTLVLNLTSDDKILKHYSYDLLESCSEYFTESIVHELISYGLFEVLCEISTKNTMIFSHKVFKNRERAQRMFLKHNGYRVVITCLNRYREDYRKIFLGIFDLLVDIKGKPNEYNCKHFFTLEFLKVLDEFKGEECENLKMLYEEFISRFY</sequence>
<proteinExistence type="predicted"/>
<protein>
    <submittedName>
        <fullName evidence="1">Uncharacterized protein</fullName>
    </submittedName>
</protein>
<dbReference type="EMBL" id="MPUH01000667">
    <property type="protein sequence ID" value="OMJ75812.1"/>
    <property type="molecule type" value="Genomic_DNA"/>
</dbReference>
<dbReference type="SUPFAM" id="SSF48371">
    <property type="entry name" value="ARM repeat"/>
    <property type="match status" value="1"/>
</dbReference>
<evidence type="ECO:0000313" key="2">
    <source>
        <dbReference type="Proteomes" id="UP000187209"/>
    </source>
</evidence>
<reference evidence="1 2" key="1">
    <citation type="submission" date="2016-11" db="EMBL/GenBank/DDBJ databases">
        <title>The macronuclear genome of Stentor coeruleus: a giant cell with tiny introns.</title>
        <authorList>
            <person name="Slabodnick M."/>
            <person name="Ruby J.G."/>
            <person name="Reiff S.B."/>
            <person name="Swart E.C."/>
            <person name="Gosai S."/>
            <person name="Prabakaran S."/>
            <person name="Witkowska E."/>
            <person name="Larue G.E."/>
            <person name="Fisher S."/>
            <person name="Freeman R.M."/>
            <person name="Gunawardena J."/>
            <person name="Chu W."/>
            <person name="Stover N.A."/>
            <person name="Gregory B.D."/>
            <person name="Nowacki M."/>
            <person name="Derisi J."/>
            <person name="Roy S.W."/>
            <person name="Marshall W.F."/>
            <person name="Sood P."/>
        </authorList>
    </citation>
    <scope>NUCLEOTIDE SEQUENCE [LARGE SCALE GENOMIC DNA]</scope>
    <source>
        <strain evidence="1">WM001</strain>
    </source>
</reference>
<dbReference type="OrthoDB" id="323863at2759"/>
<evidence type="ECO:0000313" key="1">
    <source>
        <dbReference type="EMBL" id="OMJ75812.1"/>
    </source>
</evidence>
<name>A0A1R2BGC0_9CILI</name>
<gene>
    <name evidence="1" type="ORF">SteCoe_24948</name>
</gene>
<dbReference type="Proteomes" id="UP000187209">
    <property type="component" value="Unassembled WGS sequence"/>
</dbReference>
<keyword evidence="2" id="KW-1185">Reference proteome</keyword>